<keyword evidence="2" id="KW-1185">Reference proteome</keyword>
<evidence type="ECO:0000313" key="1">
    <source>
        <dbReference type="EMBL" id="ADG78990.1"/>
    </source>
</evidence>
<protein>
    <submittedName>
        <fullName evidence="1">Uncharacterized protein</fullName>
    </submittedName>
</protein>
<dbReference type="Proteomes" id="UP000001213">
    <property type="component" value="Chromosome"/>
</dbReference>
<name>D5UR01_TSUPD</name>
<dbReference type="RefSeq" id="WP_013127012.1">
    <property type="nucleotide sequence ID" value="NC_014158.1"/>
</dbReference>
<proteinExistence type="predicted"/>
<sequence>MNPEQYGGASSGASDPTAVRTAVEELMHRVDELEAAPVEDLGSVAGVGELAPLGRQSALFEQAHQLLVDALDSVERA</sequence>
<dbReference type="KEGG" id="tpr:Tpau_2384"/>
<organism evidence="1 2">
    <name type="scientific">Tsukamurella paurometabola (strain ATCC 8368 / DSM 20162 / CCUG 35730 / CIP 100753 / JCM 10117 / KCTC 9821 / NBRC 16120 / NCIMB 702349 / NCTC 13040)</name>
    <name type="common">Corynebacterium paurometabolum</name>
    <dbReference type="NCBI Taxonomy" id="521096"/>
    <lineage>
        <taxon>Bacteria</taxon>
        <taxon>Bacillati</taxon>
        <taxon>Actinomycetota</taxon>
        <taxon>Actinomycetes</taxon>
        <taxon>Mycobacteriales</taxon>
        <taxon>Tsukamurellaceae</taxon>
        <taxon>Tsukamurella</taxon>
    </lineage>
</organism>
<reference evidence="1 2" key="2">
    <citation type="journal article" date="2011" name="Stand. Genomic Sci.">
        <title>Complete genome sequence of Tsukamurella paurometabola type strain (no. 33).</title>
        <authorList>
            <person name="Munk A.C."/>
            <person name="Lapidus A."/>
            <person name="Lucas S."/>
            <person name="Nolan M."/>
            <person name="Tice H."/>
            <person name="Cheng J.F."/>
            <person name="Del Rio T.G."/>
            <person name="Goodwin L."/>
            <person name="Pitluck S."/>
            <person name="Liolios K."/>
            <person name="Huntemann M."/>
            <person name="Ivanova N."/>
            <person name="Mavromatis K."/>
            <person name="Mikhailova N."/>
            <person name="Pati A."/>
            <person name="Chen A."/>
            <person name="Palaniappan K."/>
            <person name="Tapia R."/>
            <person name="Han C."/>
            <person name="Land M."/>
            <person name="Hauser L."/>
            <person name="Chang Y.J."/>
            <person name="Jeffries C.D."/>
            <person name="Brettin T."/>
            <person name="Yasawong M."/>
            <person name="Brambilla E.M."/>
            <person name="Rohde M."/>
            <person name="Sikorski J."/>
            <person name="Goker M."/>
            <person name="Detter J.C."/>
            <person name="Woyke T."/>
            <person name="Bristow J."/>
            <person name="Eisen J.A."/>
            <person name="Markowitz V."/>
            <person name="Hugenholtz P."/>
            <person name="Kyrpides N.C."/>
            <person name="Klenk H.P."/>
        </authorList>
    </citation>
    <scope>NUCLEOTIDE SEQUENCE [LARGE SCALE GENOMIC DNA]</scope>
    <source>
        <strain evidence="2">ATCC 8368 / DSM 20162 / CCUG 35730 / CIP 100753 / JCM 10117 / KCTC 9821 / NBRC 16120 / NCIMB 702349 / NCTC 13040</strain>
    </source>
</reference>
<accession>D5UR01</accession>
<dbReference type="AlphaFoldDB" id="D5UR01"/>
<dbReference type="STRING" id="521096.Tpau_2384"/>
<evidence type="ECO:0000313" key="2">
    <source>
        <dbReference type="Proteomes" id="UP000001213"/>
    </source>
</evidence>
<dbReference type="EMBL" id="CP001966">
    <property type="protein sequence ID" value="ADG78990.1"/>
    <property type="molecule type" value="Genomic_DNA"/>
</dbReference>
<gene>
    <name evidence="1" type="ordered locus">Tpau_2384</name>
</gene>
<reference evidence="2" key="1">
    <citation type="submission" date="2010-03" db="EMBL/GenBank/DDBJ databases">
        <title>The complete chromosome of Tsukamurella paurometabola DSM 20162.</title>
        <authorList>
            <consortium name="US DOE Joint Genome Institute (JGI-PGF)"/>
            <person name="Lucas S."/>
            <person name="Copeland A."/>
            <person name="Lapidus A."/>
            <person name="Glavina del Rio T."/>
            <person name="Dalin E."/>
            <person name="Tice H."/>
            <person name="Bruce D."/>
            <person name="Goodwin L."/>
            <person name="Pitluck S."/>
            <person name="Kyrpides N."/>
            <person name="Mavromatis K."/>
            <person name="Ivanova N."/>
            <person name="Mikhailova N."/>
            <person name="Munk A.C."/>
            <person name="Brettin T."/>
            <person name="Detter J.C."/>
            <person name="Tapia R."/>
            <person name="Han C."/>
            <person name="Larimer F."/>
            <person name="Land M."/>
            <person name="Hauser L."/>
            <person name="Markowitz V."/>
            <person name="Cheng J.-F."/>
            <person name="Hugenholtz P."/>
            <person name="Woyke T."/>
            <person name="Wu D."/>
            <person name="Jando M."/>
            <person name="Brambilla E."/>
            <person name="Klenk H.-P."/>
            <person name="Eisen J.A."/>
        </authorList>
    </citation>
    <scope>NUCLEOTIDE SEQUENCE [LARGE SCALE GENOMIC DNA]</scope>
    <source>
        <strain evidence="2">ATCC 8368 / DSM 20162 / CCUG 35730 / CIP 100753 / JCM 10117 / KCTC 9821 / NBRC 16120 / NCIMB 702349 / NCTC 13040</strain>
    </source>
</reference>
<dbReference type="HOGENOM" id="CLU_2637028_0_0_11"/>